<dbReference type="InterPro" id="IPR052345">
    <property type="entry name" value="Rad_response_metalloprotease"/>
</dbReference>
<dbReference type="Proteomes" id="UP000839052">
    <property type="component" value="Chromosome"/>
</dbReference>
<dbReference type="EMBL" id="OU912926">
    <property type="protein sequence ID" value="CAG9931731.1"/>
    <property type="molecule type" value="Genomic_DNA"/>
</dbReference>
<dbReference type="RefSeq" id="WP_239795795.1">
    <property type="nucleotide sequence ID" value="NZ_OU912926.1"/>
</dbReference>
<dbReference type="InterPro" id="IPR013430">
    <property type="entry name" value="Toxin_antidote_HigA"/>
</dbReference>
<dbReference type="Pfam" id="PF01381">
    <property type="entry name" value="HTH_3"/>
    <property type="match status" value="1"/>
</dbReference>
<dbReference type="SMART" id="SM00530">
    <property type="entry name" value="HTH_XRE"/>
    <property type="match status" value="1"/>
</dbReference>
<dbReference type="NCBIfam" id="TIGR02607">
    <property type="entry name" value="antidote_HigA"/>
    <property type="match status" value="1"/>
</dbReference>
<keyword evidence="3" id="KW-1185">Reference proteome</keyword>
<reference evidence="2 3" key="1">
    <citation type="submission" date="2021-10" db="EMBL/GenBank/DDBJ databases">
        <authorList>
            <person name="Koch H."/>
        </authorList>
    </citation>
    <scope>NUCLEOTIDE SEQUENCE [LARGE SCALE GENOMIC DNA]</scope>
    <source>
        <strain evidence="2">6680</strain>
    </source>
</reference>
<evidence type="ECO:0000259" key="1">
    <source>
        <dbReference type="PROSITE" id="PS50943"/>
    </source>
</evidence>
<dbReference type="Gene3D" id="1.10.10.2910">
    <property type="match status" value="1"/>
</dbReference>
<sequence>MTNTVLRTYETLADFAPDWVAVPGESIADLLEERGWTQADLATRTSFTTKHVNLLLKGNAPITEETALKLERVLGSTARFWLNLEAQYREHLARQEALKALAEHTDWLKELPLSDMVKFGWVKKVKGKAQQMFECLRYFGVADVAAWRTQYEQPVAAYRASAKLTREPAAVSAWLRRGERAAEDMRLGDYDRAAFEAALQQIRVLTSERDPKVFTPKLIELCARVGIAVVLEPAPKGCPVSGATKWLSASKALIMLSLRGKTDDKLWFSFFHEAGHLLKHGKRMTFLDTLGEDGLNPQEEKEADAFARDLLILPTDYKALLAHSLIGEQMIRDFARQINVAPGIVLGRLQYEGHIGWQQFNRLKVRYSWGHETEEK</sequence>
<evidence type="ECO:0000313" key="3">
    <source>
        <dbReference type="Proteomes" id="UP000839052"/>
    </source>
</evidence>
<dbReference type="SUPFAM" id="SSF47413">
    <property type="entry name" value="lambda repressor-like DNA-binding domains"/>
    <property type="match status" value="1"/>
</dbReference>
<name>A0ABM8YW49_9PROT</name>
<evidence type="ECO:0000313" key="2">
    <source>
        <dbReference type="EMBL" id="CAG9931731.1"/>
    </source>
</evidence>
<dbReference type="PANTHER" id="PTHR43236">
    <property type="entry name" value="ANTITOXIN HIGA1"/>
    <property type="match status" value="1"/>
</dbReference>
<feature type="domain" description="HTH cro/C1-type" evidence="1">
    <location>
        <begin position="27"/>
        <end position="81"/>
    </location>
</feature>
<dbReference type="InterPro" id="IPR010982">
    <property type="entry name" value="Lambda_DNA-bd_dom_sf"/>
</dbReference>
<dbReference type="Gene3D" id="1.10.260.40">
    <property type="entry name" value="lambda repressor-like DNA-binding domains"/>
    <property type="match status" value="1"/>
</dbReference>
<dbReference type="InterPro" id="IPR001387">
    <property type="entry name" value="Cro/C1-type_HTH"/>
</dbReference>
<proteinExistence type="predicted"/>
<accession>A0ABM8YW49</accession>
<protein>
    <submittedName>
        <fullName evidence="2">Helix-turn-helix domain-containing protein</fullName>
    </submittedName>
</protein>
<organism evidence="2 3">
    <name type="scientific">Candidatus Nitrotoga arctica</name>
    <dbReference type="NCBI Taxonomy" id="453162"/>
    <lineage>
        <taxon>Bacteria</taxon>
        <taxon>Pseudomonadati</taxon>
        <taxon>Pseudomonadota</taxon>
        <taxon>Betaproteobacteria</taxon>
        <taxon>Nitrosomonadales</taxon>
        <taxon>Gallionellaceae</taxon>
        <taxon>Candidatus Nitrotoga</taxon>
    </lineage>
</organism>
<dbReference type="PANTHER" id="PTHR43236:SF2">
    <property type="entry name" value="BLL0069 PROTEIN"/>
    <property type="match status" value="1"/>
</dbReference>
<dbReference type="CDD" id="cd00093">
    <property type="entry name" value="HTH_XRE"/>
    <property type="match status" value="1"/>
</dbReference>
<gene>
    <name evidence="2" type="ORF">NTG6680_0478</name>
</gene>
<dbReference type="PROSITE" id="PS50943">
    <property type="entry name" value="HTH_CROC1"/>
    <property type="match status" value="1"/>
</dbReference>